<dbReference type="PANTHER" id="PTHR12386">
    <property type="entry name" value="ATP SYNTHASE SUBUNIT"/>
    <property type="match status" value="1"/>
</dbReference>
<evidence type="ECO:0000256" key="2">
    <source>
        <dbReference type="ARBA" id="ARBA00005699"/>
    </source>
</evidence>
<comment type="similarity">
    <text evidence="2">Belongs to the ATPase g subunit family.</text>
</comment>
<evidence type="ECO:0000256" key="4">
    <source>
        <dbReference type="ARBA" id="ARBA00022547"/>
    </source>
</evidence>
<keyword evidence="6" id="KW-0406">Ion transport</keyword>
<evidence type="ECO:0000256" key="6">
    <source>
        <dbReference type="ARBA" id="ARBA00023065"/>
    </source>
</evidence>
<keyword evidence="3" id="KW-0813">Transport</keyword>
<evidence type="ECO:0008006" key="12">
    <source>
        <dbReference type="Google" id="ProtNLM"/>
    </source>
</evidence>
<dbReference type="GO" id="GO:0031966">
    <property type="term" value="C:mitochondrial membrane"/>
    <property type="evidence" value="ECO:0007669"/>
    <property type="project" value="UniProtKB-SubCell"/>
</dbReference>
<keyword evidence="9" id="KW-0066">ATP synthesis</keyword>
<dbReference type="GO" id="GO:0045259">
    <property type="term" value="C:proton-transporting ATP synthase complex"/>
    <property type="evidence" value="ECO:0007669"/>
    <property type="project" value="UniProtKB-KW"/>
</dbReference>
<name>A0AAN6YRH4_9PEZI</name>
<dbReference type="RefSeq" id="XP_064669582.1">
    <property type="nucleotide sequence ID" value="XM_064815328.1"/>
</dbReference>
<proteinExistence type="inferred from homology"/>
<evidence type="ECO:0000256" key="8">
    <source>
        <dbReference type="ARBA" id="ARBA00023136"/>
    </source>
</evidence>
<keyword evidence="5" id="KW-0375">Hydrogen ion transport</keyword>
<dbReference type="GO" id="GO:0015078">
    <property type="term" value="F:proton transmembrane transporter activity"/>
    <property type="evidence" value="ECO:0007669"/>
    <property type="project" value="InterPro"/>
</dbReference>
<evidence type="ECO:0000313" key="11">
    <source>
        <dbReference type="Proteomes" id="UP001302812"/>
    </source>
</evidence>
<dbReference type="GeneID" id="89939453"/>
<keyword evidence="7" id="KW-0496">Mitochondrion</keyword>
<evidence type="ECO:0000256" key="1">
    <source>
        <dbReference type="ARBA" id="ARBA00004325"/>
    </source>
</evidence>
<dbReference type="GO" id="GO:0015986">
    <property type="term" value="P:proton motive force-driven ATP synthesis"/>
    <property type="evidence" value="ECO:0007669"/>
    <property type="project" value="InterPro"/>
</dbReference>
<keyword evidence="4" id="KW-0138">CF(0)</keyword>
<organism evidence="10 11">
    <name type="scientific">Canariomyces notabilis</name>
    <dbReference type="NCBI Taxonomy" id="2074819"/>
    <lineage>
        <taxon>Eukaryota</taxon>
        <taxon>Fungi</taxon>
        <taxon>Dikarya</taxon>
        <taxon>Ascomycota</taxon>
        <taxon>Pezizomycotina</taxon>
        <taxon>Sordariomycetes</taxon>
        <taxon>Sordariomycetidae</taxon>
        <taxon>Sordariales</taxon>
        <taxon>Chaetomiaceae</taxon>
        <taxon>Canariomyces</taxon>
    </lineage>
</organism>
<reference evidence="10" key="1">
    <citation type="journal article" date="2023" name="Mol. Phylogenet. Evol.">
        <title>Genome-scale phylogeny and comparative genomics of the fungal order Sordariales.</title>
        <authorList>
            <person name="Hensen N."/>
            <person name="Bonometti L."/>
            <person name="Westerberg I."/>
            <person name="Brannstrom I.O."/>
            <person name="Guillou S."/>
            <person name="Cros-Aarteil S."/>
            <person name="Calhoun S."/>
            <person name="Haridas S."/>
            <person name="Kuo A."/>
            <person name="Mondo S."/>
            <person name="Pangilinan J."/>
            <person name="Riley R."/>
            <person name="LaButti K."/>
            <person name="Andreopoulos B."/>
            <person name="Lipzen A."/>
            <person name="Chen C."/>
            <person name="Yan M."/>
            <person name="Daum C."/>
            <person name="Ng V."/>
            <person name="Clum A."/>
            <person name="Steindorff A."/>
            <person name="Ohm R.A."/>
            <person name="Martin F."/>
            <person name="Silar P."/>
            <person name="Natvig D.O."/>
            <person name="Lalanne C."/>
            <person name="Gautier V."/>
            <person name="Ament-Velasquez S.L."/>
            <person name="Kruys A."/>
            <person name="Hutchinson M.I."/>
            <person name="Powell A.J."/>
            <person name="Barry K."/>
            <person name="Miller A.N."/>
            <person name="Grigoriev I.V."/>
            <person name="Debuchy R."/>
            <person name="Gladieux P."/>
            <person name="Hiltunen Thoren M."/>
            <person name="Johannesson H."/>
        </authorList>
    </citation>
    <scope>NUCLEOTIDE SEQUENCE</scope>
    <source>
        <strain evidence="10">CBS 508.74</strain>
    </source>
</reference>
<dbReference type="AlphaFoldDB" id="A0AAN6YRH4"/>
<evidence type="ECO:0000313" key="10">
    <source>
        <dbReference type="EMBL" id="KAK4112012.1"/>
    </source>
</evidence>
<comment type="subcellular location">
    <subcellularLocation>
        <location evidence="1">Mitochondrion membrane</location>
    </subcellularLocation>
</comment>
<evidence type="ECO:0000256" key="5">
    <source>
        <dbReference type="ARBA" id="ARBA00022781"/>
    </source>
</evidence>
<keyword evidence="8" id="KW-0472">Membrane</keyword>
<evidence type="ECO:0000256" key="9">
    <source>
        <dbReference type="ARBA" id="ARBA00023310"/>
    </source>
</evidence>
<reference evidence="10" key="2">
    <citation type="submission" date="2023-05" db="EMBL/GenBank/DDBJ databases">
        <authorList>
            <consortium name="Lawrence Berkeley National Laboratory"/>
            <person name="Steindorff A."/>
            <person name="Hensen N."/>
            <person name="Bonometti L."/>
            <person name="Westerberg I."/>
            <person name="Brannstrom I.O."/>
            <person name="Guillou S."/>
            <person name="Cros-Aarteil S."/>
            <person name="Calhoun S."/>
            <person name="Haridas S."/>
            <person name="Kuo A."/>
            <person name="Mondo S."/>
            <person name="Pangilinan J."/>
            <person name="Riley R."/>
            <person name="Labutti K."/>
            <person name="Andreopoulos B."/>
            <person name="Lipzen A."/>
            <person name="Chen C."/>
            <person name="Yanf M."/>
            <person name="Daum C."/>
            <person name="Ng V."/>
            <person name="Clum A."/>
            <person name="Ohm R."/>
            <person name="Martin F."/>
            <person name="Silar P."/>
            <person name="Natvig D."/>
            <person name="Lalanne C."/>
            <person name="Gautier V."/>
            <person name="Ament-Velasquez S.L."/>
            <person name="Kruys A."/>
            <person name="Hutchinson M.I."/>
            <person name="Powell A.J."/>
            <person name="Barry K."/>
            <person name="Miller A.N."/>
            <person name="Grigoriev I.V."/>
            <person name="Debuchy R."/>
            <person name="Gladieux P."/>
            <person name="Thoren M.H."/>
            <person name="Johannesson H."/>
        </authorList>
    </citation>
    <scope>NUCLEOTIDE SEQUENCE</scope>
    <source>
        <strain evidence="10">CBS 508.74</strain>
    </source>
</reference>
<dbReference type="InterPro" id="IPR006808">
    <property type="entry name" value="ATP_synth_F0_gsu_mt"/>
</dbReference>
<keyword evidence="11" id="KW-1185">Reference proteome</keyword>
<protein>
    <recommendedName>
        <fullName evidence="12">ATP synthase subunit g</fullName>
    </recommendedName>
</protein>
<dbReference type="Pfam" id="PF04718">
    <property type="entry name" value="ATP-synt_G"/>
    <property type="match status" value="1"/>
</dbReference>
<sequence length="204" mass="21752">MSFTLVMRRSGLPMGRRMLRFESTTTSTTANKAADAAKQTASQASSSASEYASKAQQGLSRVTSAAGPAIAGVAKGVTGALGRVGGRTGRLVAFVEHQVPSIIYYSKVGAELAKLVFKGQNMTPPSVSTFQTYFRNLWKQMQNPGALAQSMLKSANPQQVRNISRTQVVAGGVLLAECLGFFTVGEMIGRFKLIGYHGEVHAHH</sequence>
<evidence type="ECO:0000256" key="7">
    <source>
        <dbReference type="ARBA" id="ARBA00023128"/>
    </source>
</evidence>
<dbReference type="Proteomes" id="UP001302812">
    <property type="component" value="Unassembled WGS sequence"/>
</dbReference>
<dbReference type="EMBL" id="MU853344">
    <property type="protein sequence ID" value="KAK4112012.1"/>
    <property type="molecule type" value="Genomic_DNA"/>
</dbReference>
<gene>
    <name evidence="10" type="ORF">N656DRAFT_780158</name>
</gene>
<evidence type="ECO:0000256" key="3">
    <source>
        <dbReference type="ARBA" id="ARBA00022448"/>
    </source>
</evidence>
<accession>A0AAN6YRH4</accession>
<comment type="caution">
    <text evidence="10">The sequence shown here is derived from an EMBL/GenBank/DDBJ whole genome shotgun (WGS) entry which is preliminary data.</text>
</comment>